<keyword evidence="7 9" id="KW-0472">Membrane</keyword>
<evidence type="ECO:0000256" key="2">
    <source>
        <dbReference type="ARBA" id="ARBA00008066"/>
    </source>
</evidence>
<accession>A0A2J8A9L4</accession>
<dbReference type="PANTHER" id="PTHR22950">
    <property type="entry name" value="AMINO ACID TRANSPORTER"/>
    <property type="match status" value="1"/>
</dbReference>
<reference evidence="11 12" key="1">
    <citation type="journal article" date="2017" name="Mol. Biol. Evol.">
        <title>The 4-celled Tetrabaena socialis nuclear genome reveals the essential components for genetic control of cell number at the origin of multicellularity in the volvocine lineage.</title>
        <authorList>
            <person name="Featherston J."/>
            <person name="Arakaki Y."/>
            <person name="Hanschen E.R."/>
            <person name="Ferris P.J."/>
            <person name="Michod R.E."/>
            <person name="Olson B.J.S.C."/>
            <person name="Nozaki H."/>
            <person name="Durand P.M."/>
        </authorList>
    </citation>
    <scope>NUCLEOTIDE SEQUENCE [LARGE SCALE GENOMIC DNA]</scope>
    <source>
        <strain evidence="11 12">NIES-571</strain>
    </source>
</reference>
<feature type="transmembrane region" description="Helical" evidence="9">
    <location>
        <begin position="54"/>
        <end position="71"/>
    </location>
</feature>
<feature type="transmembrane region" description="Helical" evidence="9">
    <location>
        <begin position="167"/>
        <end position="185"/>
    </location>
</feature>
<name>A0A2J8A9L4_9CHLO</name>
<evidence type="ECO:0000256" key="9">
    <source>
        <dbReference type="SAM" id="Phobius"/>
    </source>
</evidence>
<evidence type="ECO:0000256" key="7">
    <source>
        <dbReference type="ARBA" id="ARBA00023136"/>
    </source>
</evidence>
<dbReference type="EMBL" id="PGGS01000099">
    <property type="protein sequence ID" value="PNH09218.1"/>
    <property type="molecule type" value="Genomic_DNA"/>
</dbReference>
<dbReference type="GO" id="GO:0015179">
    <property type="term" value="F:L-amino acid transmembrane transporter activity"/>
    <property type="evidence" value="ECO:0007669"/>
    <property type="project" value="TreeGrafter"/>
</dbReference>
<evidence type="ECO:0000256" key="3">
    <source>
        <dbReference type="ARBA" id="ARBA00022448"/>
    </source>
</evidence>
<evidence type="ECO:0000256" key="4">
    <source>
        <dbReference type="ARBA" id="ARBA00022692"/>
    </source>
</evidence>
<dbReference type="PANTHER" id="PTHR22950:SF458">
    <property type="entry name" value="SODIUM-COUPLED NEUTRAL AMINO ACID TRANSPORTER 11-RELATED"/>
    <property type="match status" value="1"/>
</dbReference>
<comment type="subcellular location">
    <subcellularLocation>
        <location evidence="1">Membrane</location>
        <topology evidence="1">Multi-pass membrane protein</topology>
    </subcellularLocation>
</comment>
<feature type="transmembrane region" description="Helical" evidence="9">
    <location>
        <begin position="126"/>
        <end position="147"/>
    </location>
</feature>
<feature type="transmembrane region" description="Helical" evidence="9">
    <location>
        <begin position="192"/>
        <end position="214"/>
    </location>
</feature>
<keyword evidence="6 9" id="KW-1133">Transmembrane helix</keyword>
<evidence type="ECO:0000313" key="11">
    <source>
        <dbReference type="EMBL" id="PNH09218.1"/>
    </source>
</evidence>
<evidence type="ECO:0000256" key="8">
    <source>
        <dbReference type="SAM" id="MobiDB-lite"/>
    </source>
</evidence>
<evidence type="ECO:0000259" key="10">
    <source>
        <dbReference type="Pfam" id="PF01490"/>
    </source>
</evidence>
<gene>
    <name evidence="11" type="ORF">TSOC_004185</name>
</gene>
<dbReference type="Pfam" id="PF01490">
    <property type="entry name" value="Aa_trans"/>
    <property type="match status" value="1"/>
</dbReference>
<evidence type="ECO:0000256" key="1">
    <source>
        <dbReference type="ARBA" id="ARBA00004141"/>
    </source>
</evidence>
<feature type="transmembrane region" description="Helical" evidence="9">
    <location>
        <begin position="234"/>
        <end position="253"/>
    </location>
</feature>
<proteinExistence type="inferred from homology"/>
<comment type="caution">
    <text evidence="11">The sequence shown here is derived from an EMBL/GenBank/DDBJ whole genome shotgun (WGS) entry which is preliminary data.</text>
</comment>
<organism evidence="11 12">
    <name type="scientific">Tetrabaena socialis</name>
    <dbReference type="NCBI Taxonomy" id="47790"/>
    <lineage>
        <taxon>Eukaryota</taxon>
        <taxon>Viridiplantae</taxon>
        <taxon>Chlorophyta</taxon>
        <taxon>core chlorophytes</taxon>
        <taxon>Chlorophyceae</taxon>
        <taxon>CS clade</taxon>
        <taxon>Chlamydomonadales</taxon>
        <taxon>Tetrabaenaceae</taxon>
        <taxon>Tetrabaena</taxon>
    </lineage>
</organism>
<feature type="transmembrane region" description="Helical" evidence="9">
    <location>
        <begin position="77"/>
        <end position="99"/>
    </location>
</feature>
<dbReference type="Proteomes" id="UP000236333">
    <property type="component" value="Unassembled WGS sequence"/>
</dbReference>
<dbReference type="InterPro" id="IPR013057">
    <property type="entry name" value="AA_transpt_TM"/>
</dbReference>
<evidence type="ECO:0000256" key="6">
    <source>
        <dbReference type="ARBA" id="ARBA00022989"/>
    </source>
</evidence>
<dbReference type="OrthoDB" id="28208at2759"/>
<keyword evidence="12" id="KW-1185">Reference proteome</keyword>
<dbReference type="GO" id="GO:0016020">
    <property type="term" value="C:membrane"/>
    <property type="evidence" value="ECO:0007669"/>
    <property type="project" value="UniProtKB-SubCell"/>
</dbReference>
<keyword evidence="5" id="KW-0029">Amino-acid transport</keyword>
<sequence>MRRGVVMATPGNEDALSRGQALDGAETGTLEGSILKAKRKPGTDETRTSNSQSVLNLVNCILGAGVLGYPFCFRSCGLLLGSLLMVVSLVATRFSYDLLLYCSQISNKKTYEELAEQAIGKAGRQIVELCTAALNLGCIVAYLNILADVLSAVAGTIIPPGAEPSRNAYITGVSIFGALPVALVVRDHATIATFSMASVGFVILFAIVLVIFALGPVPVAASAAGSLALWRPEGLLVAFPVIVYSFTAHPYYLGIFNNMHVSTFARMTKVTDLLAQTARRLYI</sequence>
<protein>
    <submittedName>
        <fullName evidence="11">Putative sodium-coupled neutral amino acid transporter 10</fullName>
    </submittedName>
</protein>
<feature type="domain" description="Amino acid transporter transmembrane" evidence="10">
    <location>
        <begin position="47"/>
        <end position="274"/>
    </location>
</feature>
<keyword evidence="4 9" id="KW-0812">Transmembrane</keyword>
<feature type="region of interest" description="Disordered" evidence="8">
    <location>
        <begin position="1"/>
        <end position="20"/>
    </location>
</feature>
<keyword evidence="3" id="KW-0813">Transport</keyword>
<comment type="similarity">
    <text evidence="2">Belongs to the amino acid/polyamine transporter 2 family.</text>
</comment>
<dbReference type="AlphaFoldDB" id="A0A2J8A9L4"/>
<evidence type="ECO:0000256" key="5">
    <source>
        <dbReference type="ARBA" id="ARBA00022970"/>
    </source>
</evidence>
<evidence type="ECO:0000313" key="12">
    <source>
        <dbReference type="Proteomes" id="UP000236333"/>
    </source>
</evidence>